<feature type="transmembrane region" description="Helical" evidence="1">
    <location>
        <begin position="183"/>
        <end position="203"/>
    </location>
</feature>
<feature type="transmembrane region" description="Helical" evidence="1">
    <location>
        <begin position="209"/>
        <end position="228"/>
    </location>
</feature>
<proteinExistence type="predicted"/>
<sequence length="290" mass="31587">MHWALFAILTVQLYLYYQAFPNDRVFTKVLVYTVYCITLIPTILATIDTFNTFGYGFGDPSALATTRFAWLVTPVFGGIVACTVQSFYAFRLYRYSGSWIAPSIIACAALALYPYTDTAPRLNLAKLGSNLPTGLAATIMLFLVGTALIDITIAGCMTYYLIKSDTGFRGTHALVTKLIRLSIETGAFTALGAIVILALFFGIPGKTYYVVPGNSISTAYANTMFAVLNSRIQILNGRMDRPTSDIFISIPSHLRDPVGEPVVSITREDFSDGSNPPMELKKINGSATAV</sequence>
<evidence type="ECO:0000313" key="4">
    <source>
        <dbReference type="EMBL" id="KAJ7718432.1"/>
    </source>
</evidence>
<dbReference type="PANTHER" id="PTHR40465">
    <property type="entry name" value="CHROMOSOME 1, WHOLE GENOME SHOTGUN SEQUENCE"/>
    <property type="match status" value="1"/>
</dbReference>
<evidence type="ECO:0000259" key="3">
    <source>
        <dbReference type="Pfam" id="PF20152"/>
    </source>
</evidence>
<reference evidence="4" key="1">
    <citation type="submission" date="2023-03" db="EMBL/GenBank/DDBJ databases">
        <title>Massive genome expansion in bonnet fungi (Mycena s.s.) driven by repeated elements and novel gene families across ecological guilds.</title>
        <authorList>
            <consortium name="Lawrence Berkeley National Laboratory"/>
            <person name="Harder C.B."/>
            <person name="Miyauchi S."/>
            <person name="Viragh M."/>
            <person name="Kuo A."/>
            <person name="Thoen E."/>
            <person name="Andreopoulos B."/>
            <person name="Lu D."/>
            <person name="Skrede I."/>
            <person name="Drula E."/>
            <person name="Henrissat B."/>
            <person name="Morin E."/>
            <person name="Kohler A."/>
            <person name="Barry K."/>
            <person name="LaButti K."/>
            <person name="Morin E."/>
            <person name="Salamov A."/>
            <person name="Lipzen A."/>
            <person name="Mereny Z."/>
            <person name="Hegedus B."/>
            <person name="Baldrian P."/>
            <person name="Stursova M."/>
            <person name="Weitz H."/>
            <person name="Taylor A."/>
            <person name="Grigoriev I.V."/>
            <person name="Nagy L.G."/>
            <person name="Martin F."/>
            <person name="Kauserud H."/>
        </authorList>
    </citation>
    <scope>NUCLEOTIDE SEQUENCE</scope>
    <source>
        <strain evidence="4">CBHHK182m</strain>
    </source>
</reference>
<keyword evidence="2" id="KW-0732">Signal</keyword>
<name>A0AAD7HEK3_9AGAR</name>
<dbReference type="AlphaFoldDB" id="A0AAD7HEK3"/>
<dbReference type="PANTHER" id="PTHR40465:SF1">
    <property type="entry name" value="DUF6534 DOMAIN-CONTAINING PROTEIN"/>
    <property type="match status" value="1"/>
</dbReference>
<feature type="transmembrane region" description="Helical" evidence="1">
    <location>
        <begin position="67"/>
        <end position="90"/>
    </location>
</feature>
<feature type="chain" id="PRO_5042051120" description="DUF6534 domain-containing protein" evidence="2">
    <location>
        <begin position="20"/>
        <end position="290"/>
    </location>
</feature>
<feature type="transmembrane region" description="Helical" evidence="1">
    <location>
        <begin position="29"/>
        <end position="47"/>
    </location>
</feature>
<keyword evidence="1" id="KW-0472">Membrane</keyword>
<feature type="transmembrane region" description="Helical" evidence="1">
    <location>
        <begin position="97"/>
        <end position="115"/>
    </location>
</feature>
<keyword evidence="1" id="KW-0812">Transmembrane</keyword>
<feature type="signal peptide" evidence="2">
    <location>
        <begin position="1"/>
        <end position="19"/>
    </location>
</feature>
<comment type="caution">
    <text evidence="4">The sequence shown here is derived from an EMBL/GenBank/DDBJ whole genome shotgun (WGS) entry which is preliminary data.</text>
</comment>
<feature type="domain" description="DUF6534" evidence="3">
    <location>
        <begin position="147"/>
        <end position="231"/>
    </location>
</feature>
<evidence type="ECO:0000313" key="5">
    <source>
        <dbReference type="Proteomes" id="UP001215598"/>
    </source>
</evidence>
<evidence type="ECO:0000256" key="2">
    <source>
        <dbReference type="SAM" id="SignalP"/>
    </source>
</evidence>
<dbReference type="InterPro" id="IPR045339">
    <property type="entry name" value="DUF6534"/>
</dbReference>
<protein>
    <recommendedName>
        <fullName evidence="3">DUF6534 domain-containing protein</fullName>
    </recommendedName>
</protein>
<keyword evidence="1" id="KW-1133">Transmembrane helix</keyword>
<feature type="transmembrane region" description="Helical" evidence="1">
    <location>
        <begin position="135"/>
        <end position="162"/>
    </location>
</feature>
<gene>
    <name evidence="4" type="ORF">B0H16DRAFT_1740046</name>
</gene>
<organism evidence="4 5">
    <name type="scientific">Mycena metata</name>
    <dbReference type="NCBI Taxonomy" id="1033252"/>
    <lineage>
        <taxon>Eukaryota</taxon>
        <taxon>Fungi</taxon>
        <taxon>Dikarya</taxon>
        <taxon>Basidiomycota</taxon>
        <taxon>Agaricomycotina</taxon>
        <taxon>Agaricomycetes</taxon>
        <taxon>Agaricomycetidae</taxon>
        <taxon>Agaricales</taxon>
        <taxon>Marasmiineae</taxon>
        <taxon>Mycenaceae</taxon>
        <taxon>Mycena</taxon>
    </lineage>
</organism>
<dbReference type="EMBL" id="JARKIB010000265">
    <property type="protein sequence ID" value="KAJ7718432.1"/>
    <property type="molecule type" value="Genomic_DNA"/>
</dbReference>
<dbReference type="Proteomes" id="UP001215598">
    <property type="component" value="Unassembled WGS sequence"/>
</dbReference>
<dbReference type="Pfam" id="PF20152">
    <property type="entry name" value="DUF6534"/>
    <property type="match status" value="1"/>
</dbReference>
<accession>A0AAD7HEK3</accession>
<evidence type="ECO:0000256" key="1">
    <source>
        <dbReference type="SAM" id="Phobius"/>
    </source>
</evidence>
<keyword evidence="5" id="KW-1185">Reference proteome</keyword>